<accession>A0A816YUZ5</accession>
<feature type="non-terminal residue" evidence="2">
    <location>
        <position position="182"/>
    </location>
</feature>
<protein>
    <submittedName>
        <fullName evidence="2">(rape) hypothetical protein</fullName>
    </submittedName>
</protein>
<name>A0A816YUZ5_BRANA</name>
<evidence type="ECO:0000256" key="1">
    <source>
        <dbReference type="SAM" id="MobiDB-lite"/>
    </source>
</evidence>
<organism evidence="2">
    <name type="scientific">Brassica napus</name>
    <name type="common">Rape</name>
    <dbReference type="NCBI Taxonomy" id="3708"/>
    <lineage>
        <taxon>Eukaryota</taxon>
        <taxon>Viridiplantae</taxon>
        <taxon>Streptophyta</taxon>
        <taxon>Embryophyta</taxon>
        <taxon>Tracheophyta</taxon>
        <taxon>Spermatophyta</taxon>
        <taxon>Magnoliopsida</taxon>
        <taxon>eudicotyledons</taxon>
        <taxon>Gunneridae</taxon>
        <taxon>Pentapetalae</taxon>
        <taxon>rosids</taxon>
        <taxon>malvids</taxon>
        <taxon>Brassicales</taxon>
        <taxon>Brassicaceae</taxon>
        <taxon>Brassiceae</taxon>
        <taxon>Brassica</taxon>
    </lineage>
</organism>
<feature type="region of interest" description="Disordered" evidence="1">
    <location>
        <begin position="1"/>
        <end position="20"/>
    </location>
</feature>
<dbReference type="AlphaFoldDB" id="A0A816YUZ5"/>
<dbReference type="Proteomes" id="UP001295469">
    <property type="component" value="Chromosome A07"/>
</dbReference>
<gene>
    <name evidence="2" type="ORF">DARMORV10_A07P25650.1</name>
</gene>
<proteinExistence type="predicted"/>
<dbReference type="EMBL" id="HG994361">
    <property type="protein sequence ID" value="CAF2175694.1"/>
    <property type="molecule type" value="Genomic_DNA"/>
</dbReference>
<reference evidence="2" key="1">
    <citation type="submission" date="2021-01" db="EMBL/GenBank/DDBJ databases">
        <authorList>
            <consortium name="Genoscope - CEA"/>
            <person name="William W."/>
        </authorList>
    </citation>
    <scope>NUCLEOTIDE SEQUENCE</scope>
</reference>
<sequence>DQTPAVKSSGFPFYSPSPLPSLFKPSAAARAQRLSASSRDLSPSFPCTKHIRAFLARCNGSTNKPNKVTIPGNSGRWLPSPGPLSHQFEAESFSSSRDLRSANQVSSRRLSFSSSFSDGDHSFRRGGGGFEHAYSFVGMHCIFDQCKSSGIFLHLLLDLIDLVCDFPSLLCSYCSEVWPYEF</sequence>
<evidence type="ECO:0000313" key="2">
    <source>
        <dbReference type="EMBL" id="CAF2175694.1"/>
    </source>
</evidence>
<feature type="compositionally biased region" description="Low complexity" evidence="1">
    <location>
        <begin position="7"/>
        <end position="20"/>
    </location>
</feature>